<feature type="transmembrane region" description="Helical" evidence="1">
    <location>
        <begin position="208"/>
        <end position="227"/>
    </location>
</feature>
<dbReference type="InterPro" id="IPR005804">
    <property type="entry name" value="FA_desaturase_dom"/>
</dbReference>
<feature type="transmembrane region" description="Helical" evidence="1">
    <location>
        <begin position="47"/>
        <end position="68"/>
    </location>
</feature>
<reference evidence="3" key="1">
    <citation type="submission" date="2021-01" db="EMBL/GenBank/DDBJ databases">
        <authorList>
            <person name="Corre E."/>
            <person name="Pelletier E."/>
            <person name="Niang G."/>
            <person name="Scheremetjew M."/>
            <person name="Finn R."/>
            <person name="Kale V."/>
            <person name="Holt S."/>
            <person name="Cochrane G."/>
            <person name="Meng A."/>
            <person name="Brown T."/>
            <person name="Cohen L."/>
        </authorList>
    </citation>
    <scope>NUCLEOTIDE SEQUENCE</scope>
    <source>
        <strain evidence="3">Pbaha01</strain>
    </source>
</reference>
<dbReference type="GO" id="GO:0016020">
    <property type="term" value="C:membrane"/>
    <property type="evidence" value="ECO:0007669"/>
    <property type="project" value="GOC"/>
</dbReference>
<keyword evidence="1" id="KW-1133">Transmembrane helix</keyword>
<evidence type="ECO:0000313" key="3">
    <source>
        <dbReference type="EMBL" id="CAD8374947.1"/>
    </source>
</evidence>
<dbReference type="PANTHER" id="PTHR12879:SF8">
    <property type="entry name" value="SPHINGOLIPID DELTA(4)-DESATURASE DES1"/>
    <property type="match status" value="1"/>
</dbReference>
<dbReference type="Pfam" id="PF00487">
    <property type="entry name" value="FA_desaturase"/>
    <property type="match status" value="1"/>
</dbReference>
<sequence length="364" mass="40300">MEPIDSKVEAVTLQGTGGAKKVASPKGLLPKDLRKAGLLETSDVEGLLQLLFHLGCLAVCMVAVNWCYSHGRWGLLLLVELPFGIAESFLFNGFHEMVHNTAFSTQALNSVLAEVLGFFNFRGAKWFWCFHWTHHRFTNDPVKDPELSGESLDLEDPTRSAAAYAAFLSGYPFGFERIHRMYSLAVGRLSLDPWVADKPPATQRFVRIEAGAFCAGYAALALLALAYPSSVGVKLVLFWLLPHCLGAGHLRMYQFAEHRACQMGPYTDTNAWACARTTTTWWFYCKLAWQMPYHVEHHAYPNVPFHRLKAAHELVKAAYAKEGLTQAPSGCNPGGDDGYLALHTEMFRHMLGNHAAAAKAAKAA</sequence>
<gene>
    <name evidence="3" type="ORF">PBAH0796_LOCUS22093</name>
</gene>
<dbReference type="GO" id="GO:0046513">
    <property type="term" value="P:ceramide biosynthetic process"/>
    <property type="evidence" value="ECO:0007669"/>
    <property type="project" value="TreeGrafter"/>
</dbReference>
<proteinExistence type="predicted"/>
<organism evidence="3">
    <name type="scientific">Pyrodinium bahamense</name>
    <dbReference type="NCBI Taxonomy" id="73915"/>
    <lineage>
        <taxon>Eukaryota</taxon>
        <taxon>Sar</taxon>
        <taxon>Alveolata</taxon>
        <taxon>Dinophyceae</taxon>
        <taxon>Gonyaulacales</taxon>
        <taxon>Pyrocystaceae</taxon>
        <taxon>Pyrodinium</taxon>
    </lineage>
</organism>
<evidence type="ECO:0000259" key="2">
    <source>
        <dbReference type="Pfam" id="PF00487"/>
    </source>
</evidence>
<keyword evidence="1" id="KW-0812">Transmembrane</keyword>
<feature type="domain" description="Fatty acid desaturase" evidence="2">
    <location>
        <begin position="73"/>
        <end position="326"/>
    </location>
</feature>
<protein>
    <recommendedName>
        <fullName evidence="2">Fatty acid desaturase domain-containing protein</fullName>
    </recommendedName>
</protein>
<evidence type="ECO:0000256" key="1">
    <source>
        <dbReference type="SAM" id="Phobius"/>
    </source>
</evidence>
<accession>A0A7S0AVL6</accession>
<dbReference type="GO" id="GO:0042284">
    <property type="term" value="F:sphingolipid delta-4 desaturase activity"/>
    <property type="evidence" value="ECO:0007669"/>
    <property type="project" value="TreeGrafter"/>
</dbReference>
<dbReference type="PANTHER" id="PTHR12879">
    <property type="entry name" value="SPHINGOLIPID DELTA 4 DESATURASE/C-4 HYDROXYLASE PROTEIN DES2"/>
    <property type="match status" value="1"/>
</dbReference>
<dbReference type="AlphaFoldDB" id="A0A7S0AVL6"/>
<name>A0A7S0AVL6_9DINO</name>
<dbReference type="EMBL" id="HBEG01036136">
    <property type="protein sequence ID" value="CAD8374947.1"/>
    <property type="molecule type" value="Transcribed_RNA"/>
</dbReference>
<keyword evidence="1" id="KW-0472">Membrane</keyword>